<evidence type="ECO:0000256" key="4">
    <source>
        <dbReference type="SAM" id="MobiDB-lite"/>
    </source>
</evidence>
<dbReference type="SUPFAM" id="SSF57959">
    <property type="entry name" value="Leucine zipper domain"/>
    <property type="match status" value="1"/>
</dbReference>
<organism evidence="7">
    <name type="scientific">Dissoconium aciculare CBS 342.82</name>
    <dbReference type="NCBI Taxonomy" id="1314786"/>
    <lineage>
        <taxon>Eukaryota</taxon>
        <taxon>Fungi</taxon>
        <taxon>Dikarya</taxon>
        <taxon>Ascomycota</taxon>
        <taxon>Pezizomycotina</taxon>
        <taxon>Dothideomycetes</taxon>
        <taxon>Dothideomycetidae</taxon>
        <taxon>Mycosphaerellales</taxon>
        <taxon>Dissoconiaceae</taxon>
        <taxon>Dissoconium</taxon>
    </lineage>
</organism>
<dbReference type="CDD" id="cd14688">
    <property type="entry name" value="bZIP_YAP"/>
    <property type="match status" value="1"/>
</dbReference>
<dbReference type="GO" id="GO:0000976">
    <property type="term" value="F:transcription cis-regulatory region binding"/>
    <property type="evidence" value="ECO:0007669"/>
    <property type="project" value="InterPro"/>
</dbReference>
<keyword evidence="2" id="KW-0539">Nucleus</keyword>
<dbReference type="AlphaFoldDB" id="A0A6J3M9M0"/>
<gene>
    <name evidence="7" type="ORF">K489DRAFT_409348</name>
</gene>
<keyword evidence="3" id="KW-0175">Coiled coil</keyword>
<dbReference type="GO" id="GO:0001228">
    <property type="term" value="F:DNA-binding transcription activator activity, RNA polymerase II-specific"/>
    <property type="evidence" value="ECO:0007669"/>
    <property type="project" value="TreeGrafter"/>
</dbReference>
<feature type="compositionally biased region" description="Low complexity" evidence="4">
    <location>
        <begin position="182"/>
        <end position="200"/>
    </location>
</feature>
<evidence type="ECO:0000313" key="6">
    <source>
        <dbReference type="Proteomes" id="UP000504637"/>
    </source>
</evidence>
<dbReference type="Proteomes" id="UP000504637">
    <property type="component" value="Unplaced"/>
</dbReference>
<dbReference type="PROSITE" id="PS00036">
    <property type="entry name" value="BZIP_BASIC"/>
    <property type="match status" value="1"/>
</dbReference>
<feature type="domain" description="BZIP" evidence="5">
    <location>
        <begin position="49"/>
        <end position="63"/>
    </location>
</feature>
<accession>A0A6J3M9M0</accession>
<dbReference type="InterPro" id="IPR046347">
    <property type="entry name" value="bZIP_sf"/>
</dbReference>
<keyword evidence="6" id="KW-1185">Reference proteome</keyword>
<evidence type="ECO:0000256" key="1">
    <source>
        <dbReference type="ARBA" id="ARBA00004123"/>
    </source>
</evidence>
<reference evidence="7" key="1">
    <citation type="submission" date="2020-01" db="EMBL/GenBank/DDBJ databases">
        <authorList>
            <consortium name="DOE Joint Genome Institute"/>
            <person name="Haridas S."/>
            <person name="Albert R."/>
            <person name="Binder M."/>
            <person name="Bloem J."/>
            <person name="Labutti K."/>
            <person name="Salamov A."/>
            <person name="Andreopoulos B."/>
            <person name="Baker S.E."/>
            <person name="Barry K."/>
            <person name="Bills G."/>
            <person name="Bluhm B.H."/>
            <person name="Cannon C."/>
            <person name="Castanera R."/>
            <person name="Culley D.E."/>
            <person name="Daum C."/>
            <person name="Ezra D."/>
            <person name="Gonzalez J.B."/>
            <person name="Henrissat B."/>
            <person name="Kuo A."/>
            <person name="Liang C."/>
            <person name="Lipzen A."/>
            <person name="Lutzoni F."/>
            <person name="Magnuson J."/>
            <person name="Mondo S."/>
            <person name="Nolan M."/>
            <person name="Ohm R."/>
            <person name="Pangilinan J."/>
            <person name="Park H.-J."/>
            <person name="Ramirez L."/>
            <person name="Alfaro M."/>
            <person name="Sun H."/>
            <person name="Tritt A."/>
            <person name="Yoshinaga Y."/>
            <person name="Zwiers L.-H."/>
            <person name="Turgeon B.G."/>
            <person name="Goodwin S.B."/>
            <person name="Spatafora J.W."/>
            <person name="Crous P.W."/>
            <person name="Grigoriev I.V."/>
        </authorList>
    </citation>
    <scope>NUCLEOTIDE SEQUENCE</scope>
    <source>
        <strain evidence="7">CBS 342.82</strain>
    </source>
</reference>
<evidence type="ECO:0000256" key="2">
    <source>
        <dbReference type="ARBA" id="ARBA00023242"/>
    </source>
</evidence>
<name>A0A6J3M9M0_9PEZI</name>
<dbReference type="OrthoDB" id="2285533at2759"/>
<feature type="compositionally biased region" description="Low complexity" evidence="4">
    <location>
        <begin position="223"/>
        <end position="232"/>
    </location>
</feature>
<protein>
    <recommendedName>
        <fullName evidence="5">BZIP domain-containing protein</fullName>
    </recommendedName>
</protein>
<dbReference type="GO" id="GO:0090575">
    <property type="term" value="C:RNA polymerase II transcription regulator complex"/>
    <property type="evidence" value="ECO:0007669"/>
    <property type="project" value="TreeGrafter"/>
</dbReference>
<feature type="compositionally biased region" description="Polar residues" evidence="4">
    <location>
        <begin position="9"/>
        <end position="18"/>
    </location>
</feature>
<dbReference type="Gene3D" id="1.20.5.170">
    <property type="match status" value="1"/>
</dbReference>
<sequence length="447" mass="49348">MEVSPRDGTPSSIGSSPEQDIGMEAEQEPAQPQKRKGGRKPIYATSEERKQRNRQAQAAFRERRTEYIKQLEANIKQNEDLLHSLQENHRRINNDCLMLRYKNSLLERILLEKGIDVQAELEMKQASPPLSANLIGAVQGLSQQQPSQLQRTALQRQQARLSGSRSFLPKLAPGQNAVDANHATSPHAHPTPSSHASSPPQLSTRSPMVAPQGGMTSPNSLVQPQGQQFQAFPRPPQQPHSAHLQEQLSSPQTMARPLQTSAQPASVPANGAANHQQGFAPAFANDASKQHVNSASSYYPSPFQRHYDQLEQEYDTQHSRSILDDPDVDEHQQHVSQTAGGLQEAYTQRYGNQAAMPAPPLQQPTNTEYYHARQFPQQIAPQASYEQAGPIAPPTSHPAALGDGQFNTTNIDPNDPLLDQDPFGLSASMHFPTPYGFDQQLRQNGPR</sequence>
<dbReference type="RefSeq" id="XP_033460543.1">
    <property type="nucleotide sequence ID" value="XM_033607569.1"/>
</dbReference>
<reference evidence="7" key="2">
    <citation type="submission" date="2020-04" db="EMBL/GenBank/DDBJ databases">
        <authorList>
            <consortium name="NCBI Genome Project"/>
        </authorList>
    </citation>
    <scope>NUCLEOTIDE SEQUENCE</scope>
    <source>
        <strain evidence="7">CBS 342.82</strain>
    </source>
</reference>
<evidence type="ECO:0000313" key="7">
    <source>
        <dbReference type="RefSeq" id="XP_033460543.1"/>
    </source>
</evidence>
<feature type="compositionally biased region" description="Polar residues" evidence="4">
    <location>
        <begin position="244"/>
        <end position="264"/>
    </location>
</feature>
<dbReference type="GeneID" id="54365368"/>
<feature type="region of interest" description="Disordered" evidence="4">
    <location>
        <begin position="160"/>
        <end position="273"/>
    </location>
</feature>
<comment type="subcellular location">
    <subcellularLocation>
        <location evidence="1">Nucleus</location>
    </subcellularLocation>
</comment>
<feature type="region of interest" description="Disordered" evidence="4">
    <location>
        <begin position="395"/>
        <end position="447"/>
    </location>
</feature>
<proteinExistence type="predicted"/>
<dbReference type="InterPro" id="IPR004827">
    <property type="entry name" value="bZIP"/>
</dbReference>
<dbReference type="PANTHER" id="PTHR40621">
    <property type="entry name" value="TRANSCRIPTION FACTOR KAPC-RELATED"/>
    <property type="match status" value="1"/>
</dbReference>
<dbReference type="SMART" id="SM00338">
    <property type="entry name" value="BRLZ"/>
    <property type="match status" value="1"/>
</dbReference>
<dbReference type="PANTHER" id="PTHR40621:SF9">
    <property type="entry name" value="MEAB PROTEIN"/>
    <property type="match status" value="1"/>
</dbReference>
<feature type="coiled-coil region" evidence="3">
    <location>
        <begin position="68"/>
        <end position="95"/>
    </location>
</feature>
<reference evidence="7" key="3">
    <citation type="submission" date="2025-08" db="UniProtKB">
        <authorList>
            <consortium name="RefSeq"/>
        </authorList>
    </citation>
    <scope>IDENTIFICATION</scope>
    <source>
        <strain evidence="7">CBS 342.82</strain>
    </source>
</reference>
<evidence type="ECO:0000259" key="5">
    <source>
        <dbReference type="PROSITE" id="PS00036"/>
    </source>
</evidence>
<dbReference type="InterPro" id="IPR050936">
    <property type="entry name" value="AP-1-like"/>
</dbReference>
<evidence type="ECO:0000256" key="3">
    <source>
        <dbReference type="SAM" id="Coils"/>
    </source>
</evidence>
<feature type="region of interest" description="Disordered" evidence="4">
    <location>
        <begin position="1"/>
        <end position="59"/>
    </location>
</feature>